<protein>
    <submittedName>
        <fullName evidence="1">Uncharacterized protein</fullName>
    </submittedName>
</protein>
<dbReference type="EMBL" id="FMJD01000013">
    <property type="protein sequence ID" value="SCM79851.1"/>
    <property type="molecule type" value="Genomic_DNA"/>
</dbReference>
<evidence type="ECO:0000313" key="1">
    <source>
        <dbReference type="EMBL" id="SCM79851.1"/>
    </source>
</evidence>
<sequence>MSSAPGSYFVFDPGRTMGFAYCLAGGGNLRHGTWKFTQQPAGAAYAEFSSYFRRVLNSLPDPLVGIELMTIVDHGEPGKPAIDAQQVMFSSGWPTHAQTICHVMGLREPELLAISTWRSKTHGKTRAPKDLTKQPEKSKWLKQQAKAYCDRNGWSYNTEDEAEALCMLDALRIMHEPSYAFDKGRSYQQDSFL</sequence>
<gene>
    <name evidence="1" type="ORF">KL86PLE_90672</name>
</gene>
<dbReference type="RefSeq" id="WP_288198781.1">
    <property type="nucleotide sequence ID" value="NZ_LT608334.1"/>
</dbReference>
<proteinExistence type="predicted"/>
<dbReference type="AlphaFoldDB" id="A0A212LQV2"/>
<name>A0A212LQV2_9HYPH</name>
<organism evidence="1">
    <name type="scientific">uncultured Pleomorphomonas sp</name>
    <dbReference type="NCBI Taxonomy" id="442121"/>
    <lineage>
        <taxon>Bacteria</taxon>
        <taxon>Pseudomonadati</taxon>
        <taxon>Pseudomonadota</taxon>
        <taxon>Alphaproteobacteria</taxon>
        <taxon>Hyphomicrobiales</taxon>
        <taxon>Pleomorphomonadaceae</taxon>
        <taxon>Pleomorphomonas</taxon>
        <taxon>environmental samples</taxon>
    </lineage>
</organism>
<reference evidence="1" key="1">
    <citation type="submission" date="2016-08" db="EMBL/GenBank/DDBJ databases">
        <authorList>
            <person name="Seilhamer J.J."/>
        </authorList>
    </citation>
    <scope>NUCLEOTIDE SEQUENCE</scope>
    <source>
        <strain evidence="1">86</strain>
    </source>
</reference>
<accession>A0A212LQV2</accession>